<dbReference type="PANTHER" id="PTHR13847">
    <property type="entry name" value="SARCOSINE DEHYDROGENASE-RELATED"/>
    <property type="match status" value="1"/>
</dbReference>
<evidence type="ECO:0000313" key="3">
    <source>
        <dbReference type="EMBL" id="NER28207.1"/>
    </source>
</evidence>
<dbReference type="GO" id="GO:0005737">
    <property type="term" value="C:cytoplasm"/>
    <property type="evidence" value="ECO:0007669"/>
    <property type="project" value="TreeGrafter"/>
</dbReference>
<keyword evidence="1" id="KW-0560">Oxidoreductase</keyword>
<gene>
    <name evidence="3" type="ORF">F6J89_11385</name>
</gene>
<protein>
    <submittedName>
        <fullName evidence="3">FAD-binding oxidoreductase</fullName>
    </submittedName>
</protein>
<accession>A0A6B3N978</accession>
<dbReference type="SUPFAM" id="SSF51905">
    <property type="entry name" value="FAD/NAD(P)-binding domain"/>
    <property type="match status" value="1"/>
</dbReference>
<proteinExistence type="predicted"/>
<dbReference type="EMBL" id="JAAHFQ010000183">
    <property type="protein sequence ID" value="NER28207.1"/>
    <property type="molecule type" value="Genomic_DNA"/>
</dbReference>
<dbReference type="PANTHER" id="PTHR13847:SF287">
    <property type="entry name" value="FAD-DEPENDENT OXIDOREDUCTASE DOMAIN-CONTAINING PROTEIN 1"/>
    <property type="match status" value="1"/>
</dbReference>
<dbReference type="Pfam" id="PF01266">
    <property type="entry name" value="DAO"/>
    <property type="match status" value="1"/>
</dbReference>
<evidence type="ECO:0000259" key="2">
    <source>
        <dbReference type="Pfam" id="PF01266"/>
    </source>
</evidence>
<dbReference type="InterPro" id="IPR006076">
    <property type="entry name" value="FAD-dep_OxRdtase"/>
</dbReference>
<evidence type="ECO:0000256" key="1">
    <source>
        <dbReference type="ARBA" id="ARBA00023002"/>
    </source>
</evidence>
<dbReference type="AlphaFoldDB" id="A0A6B3N978"/>
<dbReference type="GO" id="GO:0016491">
    <property type="term" value="F:oxidoreductase activity"/>
    <property type="evidence" value="ECO:0007669"/>
    <property type="project" value="UniProtKB-KW"/>
</dbReference>
<comment type="caution">
    <text evidence="3">The sequence shown here is derived from an EMBL/GenBank/DDBJ whole genome shotgun (WGS) entry which is preliminary data.</text>
</comment>
<feature type="domain" description="FAD dependent oxidoreductase" evidence="2">
    <location>
        <begin position="5"/>
        <end position="371"/>
    </location>
</feature>
<sequence length="388" mass="42307">MKTYDWIVIGGGITGAALSYELSCKGFTVVLLDQNATLQGATRYSYGGLGVWSSTSELMRLLSQEGMEIHRSLSEELEADTQLRELDLLLTIDSNCDPQSVLAEYSQFETPPKLISAKQASELEPLLNQEAISGALITRYGHIHPGKTTQGYKEAFRRAGGEIQIASVLELLRVGDKIQGVTTKESTYFAANTVVCAGGISRALLKATGIDVRLYFTHAEMIEIPPVEFKLQTIVMPAQTKRFQLEAKASTAELDYLWNEPGHELVPPILDAGAIQFLDGSLRIGQISRVLTDPQATIAPEQSETAIRAEVGKVLPTLEKLSGTWHSCLVAFSNNSLPVVGKLGNYEGAYVFSGFTKPMLLVPTLAKRFTNWISGQKDSIIPQLSPIS</sequence>
<organism evidence="3">
    <name type="scientific">Symploca sp. SIO1C4</name>
    <dbReference type="NCBI Taxonomy" id="2607765"/>
    <lineage>
        <taxon>Bacteria</taxon>
        <taxon>Bacillati</taxon>
        <taxon>Cyanobacteriota</taxon>
        <taxon>Cyanophyceae</taxon>
        <taxon>Coleofasciculales</taxon>
        <taxon>Coleofasciculaceae</taxon>
        <taxon>Symploca</taxon>
    </lineage>
</organism>
<dbReference type="InterPro" id="IPR036188">
    <property type="entry name" value="FAD/NAD-bd_sf"/>
</dbReference>
<name>A0A6B3N978_9CYAN</name>
<reference evidence="3" key="1">
    <citation type="submission" date="2019-11" db="EMBL/GenBank/DDBJ databases">
        <title>Genomic insights into an expanded diversity of filamentous marine cyanobacteria reveals the extraordinary biosynthetic potential of Moorea and Okeania.</title>
        <authorList>
            <person name="Ferreira Leao T."/>
            <person name="Wang M."/>
            <person name="Moss N."/>
            <person name="Da Silva R."/>
            <person name="Sanders J."/>
            <person name="Nurk S."/>
            <person name="Gurevich A."/>
            <person name="Humphrey G."/>
            <person name="Reher R."/>
            <person name="Zhu Q."/>
            <person name="Belda-Ferre P."/>
            <person name="Glukhov E."/>
            <person name="Rex R."/>
            <person name="Dorrestein P.C."/>
            <person name="Knight R."/>
            <person name="Pevzner P."/>
            <person name="Gerwick W.H."/>
            <person name="Gerwick L."/>
        </authorList>
    </citation>
    <scope>NUCLEOTIDE SEQUENCE</scope>
    <source>
        <strain evidence="3">SIO1C4</strain>
    </source>
</reference>
<dbReference type="Gene3D" id="3.30.9.10">
    <property type="entry name" value="D-Amino Acid Oxidase, subunit A, domain 2"/>
    <property type="match status" value="1"/>
</dbReference>
<dbReference type="Gene3D" id="3.50.50.60">
    <property type="entry name" value="FAD/NAD(P)-binding domain"/>
    <property type="match status" value="1"/>
</dbReference>